<accession>A0A0P1BTI3</accession>
<keyword evidence="2" id="KW-1185">Reference proteome</keyword>
<evidence type="ECO:0000313" key="2">
    <source>
        <dbReference type="Proteomes" id="UP000054845"/>
    </source>
</evidence>
<name>A0A0P1BTI3_9BASI</name>
<organism evidence="1 2">
    <name type="scientific">Ceraceosorus bombacis</name>
    <dbReference type="NCBI Taxonomy" id="401625"/>
    <lineage>
        <taxon>Eukaryota</taxon>
        <taxon>Fungi</taxon>
        <taxon>Dikarya</taxon>
        <taxon>Basidiomycota</taxon>
        <taxon>Ustilaginomycotina</taxon>
        <taxon>Exobasidiomycetes</taxon>
        <taxon>Ceraceosorales</taxon>
        <taxon>Ceraceosoraceae</taxon>
        <taxon>Ceraceosorus</taxon>
    </lineage>
</organism>
<protein>
    <submittedName>
        <fullName evidence="1">Uncharacterized protein</fullName>
    </submittedName>
</protein>
<dbReference type="AlphaFoldDB" id="A0A0P1BTI3"/>
<reference evidence="1 2" key="1">
    <citation type="submission" date="2014-09" db="EMBL/GenBank/DDBJ databases">
        <authorList>
            <person name="Magalhaes I.L.F."/>
            <person name="Oliveira U."/>
            <person name="Santos F.R."/>
            <person name="Vidigal T.H.D.A."/>
            <person name="Brescovit A.D."/>
            <person name="Santos A.J."/>
        </authorList>
    </citation>
    <scope>NUCLEOTIDE SEQUENCE [LARGE SCALE GENOMIC DNA]</scope>
</reference>
<dbReference type="Proteomes" id="UP000054845">
    <property type="component" value="Unassembled WGS sequence"/>
</dbReference>
<proteinExistence type="predicted"/>
<dbReference type="EMBL" id="CCYA01000389">
    <property type="protein sequence ID" value="CEH19598.1"/>
    <property type="molecule type" value="Genomic_DNA"/>
</dbReference>
<sequence length="50" mass="5797">MSDLSETGLESRRALKSAWGRWFHGNQKIKLIKSHSVRAEAIYRPRIPFA</sequence>
<evidence type="ECO:0000313" key="1">
    <source>
        <dbReference type="EMBL" id="CEH19598.1"/>
    </source>
</evidence>